<organism evidence="2">
    <name type="scientific">Salmonella enterica subsp. enterica serovar Ohio</name>
    <dbReference type="NCBI Taxonomy" id="117541"/>
    <lineage>
        <taxon>Bacteria</taxon>
        <taxon>Pseudomonadati</taxon>
        <taxon>Pseudomonadota</taxon>
        <taxon>Gammaproteobacteria</taxon>
        <taxon>Enterobacterales</taxon>
        <taxon>Enterobacteriaceae</taxon>
        <taxon>Salmonella</taxon>
    </lineage>
</organism>
<protein>
    <submittedName>
        <fullName evidence="2">Uncharacterized protein</fullName>
    </submittedName>
</protein>
<proteinExistence type="predicted"/>
<evidence type="ECO:0000313" key="2">
    <source>
        <dbReference type="EMBL" id="EBX9928716.1"/>
    </source>
</evidence>
<sequence>MTIMERRAGMPQTAIKTLFEAEDAQQNWQLPMSLIPMKRPANDGKEKGFPRPEKPFSKGAIG</sequence>
<name>A0A5W7ZR89_SALET</name>
<comment type="caution">
    <text evidence="2">The sequence shown here is derived from an EMBL/GenBank/DDBJ whole genome shotgun (WGS) entry which is preliminary data.</text>
</comment>
<dbReference type="EMBL" id="AAHMVD010000065">
    <property type="protein sequence ID" value="EBX9928716.1"/>
    <property type="molecule type" value="Genomic_DNA"/>
</dbReference>
<evidence type="ECO:0000256" key="1">
    <source>
        <dbReference type="SAM" id="MobiDB-lite"/>
    </source>
</evidence>
<dbReference type="AlphaFoldDB" id="A0A5W7ZR89"/>
<reference evidence="2" key="1">
    <citation type="submission" date="2018-07" db="EMBL/GenBank/DDBJ databases">
        <authorList>
            <person name="Ashton P.M."/>
            <person name="Dallman T."/>
            <person name="Nair S."/>
            <person name="De Pinna E."/>
            <person name="Peters T."/>
            <person name="Grant K."/>
        </authorList>
    </citation>
    <scope>NUCLEOTIDE SEQUENCE</scope>
    <source>
        <strain evidence="2">391777</strain>
    </source>
</reference>
<accession>A0A5W7ZR89</accession>
<feature type="compositionally biased region" description="Basic and acidic residues" evidence="1">
    <location>
        <begin position="40"/>
        <end position="56"/>
    </location>
</feature>
<feature type="region of interest" description="Disordered" evidence="1">
    <location>
        <begin position="36"/>
        <end position="62"/>
    </location>
</feature>
<gene>
    <name evidence="2" type="ORF">DUB45_24390</name>
</gene>